<keyword evidence="2" id="KW-1185">Reference proteome</keyword>
<sequence length="102" mass="11307">NNPSSASIQALPVTTGSNISSLHSRPSSDIWLILVKNWQCAFGEQAHWPTVAWKEKVAPPQNQILGPLTPHKYRAIKGCFQKWLEGKDFEEAELKARAGKLG</sequence>
<name>A0A9W7T5R4_TRIRA</name>
<feature type="non-terminal residue" evidence="1">
    <location>
        <position position="1"/>
    </location>
</feature>
<proteinExistence type="predicted"/>
<dbReference type="Proteomes" id="UP001059041">
    <property type="component" value="Unassembled WGS sequence"/>
</dbReference>
<reference evidence="1" key="1">
    <citation type="submission" date="2021-02" db="EMBL/GenBank/DDBJ databases">
        <title>Comparative genomics reveals that relaxation of natural selection precedes convergent phenotypic evolution of cavefish.</title>
        <authorList>
            <person name="Peng Z."/>
        </authorList>
    </citation>
    <scope>NUCLEOTIDE SEQUENCE</scope>
    <source>
        <tissue evidence="1">Muscle</tissue>
    </source>
</reference>
<dbReference type="EMBL" id="JAFHDT010000080">
    <property type="protein sequence ID" value="KAI7790551.1"/>
    <property type="molecule type" value="Genomic_DNA"/>
</dbReference>
<organism evidence="1 2">
    <name type="scientific">Triplophysa rosa</name>
    <name type="common">Cave loach</name>
    <dbReference type="NCBI Taxonomy" id="992332"/>
    <lineage>
        <taxon>Eukaryota</taxon>
        <taxon>Metazoa</taxon>
        <taxon>Chordata</taxon>
        <taxon>Craniata</taxon>
        <taxon>Vertebrata</taxon>
        <taxon>Euteleostomi</taxon>
        <taxon>Actinopterygii</taxon>
        <taxon>Neopterygii</taxon>
        <taxon>Teleostei</taxon>
        <taxon>Ostariophysi</taxon>
        <taxon>Cypriniformes</taxon>
        <taxon>Nemacheilidae</taxon>
        <taxon>Triplophysa</taxon>
    </lineage>
</organism>
<comment type="caution">
    <text evidence="1">The sequence shown here is derived from an EMBL/GenBank/DDBJ whole genome shotgun (WGS) entry which is preliminary data.</text>
</comment>
<gene>
    <name evidence="1" type="ORF">IRJ41_003972</name>
</gene>
<dbReference type="AlphaFoldDB" id="A0A9W7T5R4"/>
<evidence type="ECO:0000313" key="2">
    <source>
        <dbReference type="Proteomes" id="UP001059041"/>
    </source>
</evidence>
<evidence type="ECO:0000313" key="1">
    <source>
        <dbReference type="EMBL" id="KAI7790551.1"/>
    </source>
</evidence>
<accession>A0A9W7T5R4</accession>
<protein>
    <submittedName>
        <fullName evidence="1">Uncharacterized protein</fullName>
    </submittedName>
</protein>